<dbReference type="InterPro" id="IPR038501">
    <property type="entry name" value="Spore_GerAC_C_sf"/>
</dbReference>
<dbReference type="Proteomes" id="UP000198666">
    <property type="component" value="Unassembled WGS sequence"/>
</dbReference>
<dbReference type="NCBIfam" id="TIGR02887">
    <property type="entry name" value="spore_ger_x_C"/>
    <property type="match status" value="1"/>
</dbReference>
<evidence type="ECO:0000256" key="4">
    <source>
        <dbReference type="ARBA" id="ARBA00022729"/>
    </source>
</evidence>
<accession>A0A1G6MZC8</accession>
<evidence type="ECO:0000256" key="2">
    <source>
        <dbReference type="ARBA" id="ARBA00007886"/>
    </source>
</evidence>
<keyword evidence="6" id="KW-0564">Palmitate</keyword>
<dbReference type="Pfam" id="PF05504">
    <property type="entry name" value="Spore_GerAC"/>
    <property type="match status" value="1"/>
</dbReference>
<dbReference type="GO" id="GO:0016020">
    <property type="term" value="C:membrane"/>
    <property type="evidence" value="ECO:0007669"/>
    <property type="project" value="UniProtKB-SubCell"/>
</dbReference>
<feature type="chain" id="PRO_5011483396" evidence="8">
    <location>
        <begin position="28"/>
        <end position="381"/>
    </location>
</feature>
<evidence type="ECO:0000256" key="7">
    <source>
        <dbReference type="ARBA" id="ARBA00023288"/>
    </source>
</evidence>
<evidence type="ECO:0000313" key="11">
    <source>
        <dbReference type="EMBL" id="SDC60245.1"/>
    </source>
</evidence>
<sequence>MKQNRKMVRNFCLCIVSLLCVSGCWDSSDIEDMSFVIGFGIDSSENDQTPIKHTTQIASTKKKGEQGVMPQGKLYQDLTLEGKSIQDILRSISLQLPYPVYTDHLETIIINSETASKYDLSILLDQILRDNVTRLSPLVVLSKQQASDILDTNIEGEIPSSYLSSIFENKTTTLKIAPSVRVGEVSANLSSQASFMLPNVVKQQNVIKVDGAGVIKGKQKKFVGFLTDKEVEGVNWLSEEGKAGLLEFHDEEDNTIVYEVQHYKTKIKPRFKKGRLSFYVQIKAEGWITEDWSRSAHNLAERYVQHLEHLAAKEVERLMKGTMKKLQRDYEADVVGFSESFRIHYPRDFEKMKKDWDDYFADADLNYDVCIKIINTGDVVK</sequence>
<dbReference type="OrthoDB" id="2569624at2"/>
<dbReference type="STRING" id="361279.SAMN05421663_103106"/>
<dbReference type="GO" id="GO:0009847">
    <property type="term" value="P:spore germination"/>
    <property type="evidence" value="ECO:0007669"/>
    <property type="project" value="InterPro"/>
</dbReference>
<name>A0A1G6MZC8_9BACI</name>
<keyword evidence="5" id="KW-0472">Membrane</keyword>
<organism evidence="11 12">
    <name type="scientific">Terribacillus halophilus</name>
    <dbReference type="NCBI Taxonomy" id="361279"/>
    <lineage>
        <taxon>Bacteria</taxon>
        <taxon>Bacillati</taxon>
        <taxon>Bacillota</taxon>
        <taxon>Bacilli</taxon>
        <taxon>Bacillales</taxon>
        <taxon>Bacillaceae</taxon>
        <taxon>Terribacillus</taxon>
    </lineage>
</organism>
<dbReference type="PANTHER" id="PTHR35789:SF1">
    <property type="entry name" value="SPORE GERMINATION PROTEIN B3"/>
    <property type="match status" value="1"/>
</dbReference>
<feature type="signal peptide" evidence="8">
    <location>
        <begin position="1"/>
        <end position="27"/>
    </location>
</feature>
<comment type="similarity">
    <text evidence="2">Belongs to the GerABKC lipoprotein family.</text>
</comment>
<comment type="subcellular location">
    <subcellularLocation>
        <location evidence="1">Membrane</location>
        <topology evidence="1">Lipid-anchor</topology>
    </subcellularLocation>
</comment>
<dbReference type="RefSeq" id="WP_093726515.1">
    <property type="nucleotide sequence ID" value="NZ_FMZB01000003.1"/>
</dbReference>
<dbReference type="AlphaFoldDB" id="A0A1G6MZC8"/>
<feature type="domain" description="Spore germination GerAC-like C-terminal" evidence="9">
    <location>
        <begin position="210"/>
        <end position="377"/>
    </location>
</feature>
<keyword evidence="12" id="KW-1185">Reference proteome</keyword>
<dbReference type="Gene3D" id="6.20.190.10">
    <property type="entry name" value="Nutrient germinant receptor protein C, domain 1"/>
    <property type="match status" value="1"/>
</dbReference>
<dbReference type="EMBL" id="FMZB01000003">
    <property type="protein sequence ID" value="SDC60245.1"/>
    <property type="molecule type" value="Genomic_DNA"/>
</dbReference>
<evidence type="ECO:0000259" key="9">
    <source>
        <dbReference type="Pfam" id="PF05504"/>
    </source>
</evidence>
<evidence type="ECO:0000256" key="6">
    <source>
        <dbReference type="ARBA" id="ARBA00023139"/>
    </source>
</evidence>
<dbReference type="InterPro" id="IPR057336">
    <property type="entry name" value="GerAC_N"/>
</dbReference>
<evidence type="ECO:0000313" key="12">
    <source>
        <dbReference type="Proteomes" id="UP000198666"/>
    </source>
</evidence>
<feature type="domain" description="Spore germination protein N-terminal" evidence="10">
    <location>
        <begin position="26"/>
        <end position="200"/>
    </location>
</feature>
<reference evidence="12" key="1">
    <citation type="submission" date="2016-10" db="EMBL/GenBank/DDBJ databases">
        <authorList>
            <person name="Varghese N."/>
            <person name="Submissions S."/>
        </authorList>
    </citation>
    <scope>NUCLEOTIDE SEQUENCE [LARGE SCALE GENOMIC DNA]</scope>
    <source>
        <strain evidence="12">DSM 21620</strain>
    </source>
</reference>
<evidence type="ECO:0000256" key="8">
    <source>
        <dbReference type="SAM" id="SignalP"/>
    </source>
</evidence>
<dbReference type="InterPro" id="IPR008844">
    <property type="entry name" value="Spore_GerAC-like"/>
</dbReference>
<dbReference type="PANTHER" id="PTHR35789">
    <property type="entry name" value="SPORE GERMINATION PROTEIN B3"/>
    <property type="match status" value="1"/>
</dbReference>
<evidence type="ECO:0000259" key="10">
    <source>
        <dbReference type="Pfam" id="PF25198"/>
    </source>
</evidence>
<dbReference type="InterPro" id="IPR046953">
    <property type="entry name" value="Spore_GerAC-like_C"/>
</dbReference>
<evidence type="ECO:0000256" key="1">
    <source>
        <dbReference type="ARBA" id="ARBA00004635"/>
    </source>
</evidence>
<evidence type="ECO:0000256" key="5">
    <source>
        <dbReference type="ARBA" id="ARBA00023136"/>
    </source>
</evidence>
<dbReference type="Gene3D" id="3.30.300.210">
    <property type="entry name" value="Nutrient germinant receptor protein C, domain 3"/>
    <property type="match status" value="1"/>
</dbReference>
<keyword evidence="7" id="KW-0449">Lipoprotein</keyword>
<keyword evidence="4 8" id="KW-0732">Signal</keyword>
<protein>
    <submittedName>
        <fullName evidence="11">Spore germination protein</fullName>
    </submittedName>
</protein>
<gene>
    <name evidence="11" type="ORF">SAMN05421663_103106</name>
</gene>
<proteinExistence type="inferred from homology"/>
<evidence type="ECO:0000256" key="3">
    <source>
        <dbReference type="ARBA" id="ARBA00022544"/>
    </source>
</evidence>
<dbReference type="Pfam" id="PF25198">
    <property type="entry name" value="Spore_GerAC_N"/>
    <property type="match status" value="1"/>
</dbReference>
<keyword evidence="3" id="KW-0309">Germination</keyword>